<dbReference type="PANTHER" id="PTHR43194">
    <property type="entry name" value="HYDROLASE ALPHA/BETA FOLD FAMILY"/>
    <property type="match status" value="1"/>
</dbReference>
<dbReference type="Proteomes" id="UP000198341">
    <property type="component" value="Chromosome 4"/>
</dbReference>
<dbReference type="KEGG" id="bpg:Bathy04g01140"/>
<dbReference type="InterPro" id="IPR000073">
    <property type="entry name" value="AB_hydrolase_1"/>
</dbReference>
<evidence type="ECO:0000313" key="3">
    <source>
        <dbReference type="EMBL" id="CCO16382.1"/>
    </source>
</evidence>
<gene>
    <name evidence="3" type="ORF">Bathy04g01140</name>
</gene>
<feature type="domain" description="AB hydrolase-1" evidence="2">
    <location>
        <begin position="68"/>
        <end position="342"/>
    </location>
</feature>
<dbReference type="GeneID" id="19016139"/>
<dbReference type="EMBL" id="FO082275">
    <property type="protein sequence ID" value="CCO16382.1"/>
    <property type="molecule type" value="Genomic_DNA"/>
</dbReference>
<protein>
    <recommendedName>
        <fullName evidence="2">AB hydrolase-1 domain-containing protein</fullName>
    </recommendedName>
</protein>
<feature type="transmembrane region" description="Helical" evidence="1">
    <location>
        <begin position="209"/>
        <end position="233"/>
    </location>
</feature>
<name>K8EE74_9CHLO</name>
<dbReference type="InterPro" id="IPR050228">
    <property type="entry name" value="Carboxylesterase_BioH"/>
</dbReference>
<keyword evidence="1" id="KW-0472">Membrane</keyword>
<accession>K8EE74</accession>
<dbReference type="Pfam" id="PF12697">
    <property type="entry name" value="Abhydrolase_6"/>
    <property type="match status" value="1"/>
</dbReference>
<dbReference type="InterPro" id="IPR029058">
    <property type="entry name" value="AB_hydrolase_fold"/>
</dbReference>
<reference evidence="3 4" key="1">
    <citation type="submission" date="2011-10" db="EMBL/GenBank/DDBJ databases">
        <authorList>
            <person name="Genoscope - CEA"/>
        </authorList>
    </citation>
    <scope>NUCLEOTIDE SEQUENCE [LARGE SCALE GENOMIC DNA]</scope>
    <source>
        <strain evidence="3 4">RCC 1105</strain>
    </source>
</reference>
<keyword evidence="4" id="KW-1185">Reference proteome</keyword>
<organism evidence="3 4">
    <name type="scientific">Bathycoccus prasinos</name>
    <dbReference type="NCBI Taxonomy" id="41875"/>
    <lineage>
        <taxon>Eukaryota</taxon>
        <taxon>Viridiplantae</taxon>
        <taxon>Chlorophyta</taxon>
        <taxon>Mamiellophyceae</taxon>
        <taxon>Mamiellales</taxon>
        <taxon>Bathycoccaceae</taxon>
        <taxon>Bathycoccus</taxon>
    </lineage>
</organism>
<dbReference type="SUPFAM" id="SSF53474">
    <property type="entry name" value="alpha/beta-Hydrolases"/>
    <property type="match status" value="1"/>
</dbReference>
<proteinExistence type="predicted"/>
<evidence type="ECO:0000313" key="4">
    <source>
        <dbReference type="Proteomes" id="UP000198341"/>
    </source>
</evidence>
<keyword evidence="1" id="KW-1133">Transmembrane helix</keyword>
<dbReference type="PANTHER" id="PTHR43194:SF2">
    <property type="entry name" value="PEROXISOMAL MEMBRANE PROTEIN LPX1"/>
    <property type="match status" value="1"/>
</dbReference>
<dbReference type="AlphaFoldDB" id="K8EE74"/>
<evidence type="ECO:0000256" key="1">
    <source>
        <dbReference type="SAM" id="Phobius"/>
    </source>
</evidence>
<sequence length="389" mass="44010">MHTFATVERHSLDNGDRGQIYCEYIYAEKDDEFRSKNDRDDDGTNIVFLVDGVCNDGFQFEKFIERCCSHNCYAIRYDYRGHGRSSNCSNEKPLTVETCVSDMKKVLEHFYRTHPNLLLKEGALEEERGPRRKKRPWSRRRRVTLISYSLGAQVALKFAIEEIGSVNGVGIVNGTLEPAFYGLFRSEFVSDCVVGALRRSASFQLFVAFWIRICMVLLSLNGFISSLLASYFVKASAKNFKPFWTHARRVQARSYLSFLVDAHSREGMDILECLGSSSSQVGGVKKSALPLLCIVGMKDTLVRTHKTVETVRRLAPECDVVAVKDGCHALLVHDAHAEKTADVLLDFVNRCSVINKSAKTMTTSNVEWNDLYDDDEEAYDRKTMNALLA</sequence>
<evidence type="ECO:0000259" key="2">
    <source>
        <dbReference type="Pfam" id="PF12697"/>
    </source>
</evidence>
<dbReference type="Gene3D" id="3.40.50.1820">
    <property type="entry name" value="alpha/beta hydrolase"/>
    <property type="match status" value="1"/>
</dbReference>
<dbReference type="RefSeq" id="XP_007513857.1">
    <property type="nucleotide sequence ID" value="XM_007513795.1"/>
</dbReference>
<keyword evidence="1" id="KW-0812">Transmembrane</keyword>